<evidence type="ECO:0000313" key="8">
    <source>
        <dbReference type="EMBL" id="KAF4325619.1"/>
    </source>
</evidence>
<dbReference type="NCBIfam" id="TIGR03319">
    <property type="entry name" value="RNase_Y"/>
    <property type="match status" value="1"/>
</dbReference>
<evidence type="ECO:0000256" key="2">
    <source>
        <dbReference type="ARBA" id="ARBA00022759"/>
    </source>
</evidence>
<organism evidence="8 9">
    <name type="scientific">Phytophthora kernoviae 00238/432</name>
    <dbReference type="NCBI Taxonomy" id="1284355"/>
    <lineage>
        <taxon>Eukaryota</taxon>
        <taxon>Sar</taxon>
        <taxon>Stramenopiles</taxon>
        <taxon>Oomycota</taxon>
        <taxon>Peronosporomycetes</taxon>
        <taxon>Peronosporales</taxon>
        <taxon>Peronosporaceae</taxon>
        <taxon>Phytophthora</taxon>
    </lineage>
</organism>
<dbReference type="InterPro" id="IPR029052">
    <property type="entry name" value="Metallo-depent_PP-like"/>
</dbReference>
<dbReference type="AlphaFoldDB" id="A0A8J4SGY7"/>
<dbReference type="Pfam" id="PF13277">
    <property type="entry name" value="YmdB"/>
    <property type="match status" value="1"/>
</dbReference>
<dbReference type="PANTHER" id="PTHR36303:SF1">
    <property type="entry name" value="2',3'-CYCLIC-NUCLEOTIDE 2'-PHOSPHODIESTERASE"/>
    <property type="match status" value="1"/>
</dbReference>
<gene>
    <name evidence="8" type="ORF">G195_000666</name>
</gene>
<evidence type="ECO:0000256" key="6">
    <source>
        <dbReference type="SAM" id="Coils"/>
    </source>
</evidence>
<evidence type="ECO:0000256" key="4">
    <source>
        <dbReference type="ARBA" id="ARBA00022884"/>
    </source>
</evidence>
<dbReference type="PROSITE" id="PS50084">
    <property type="entry name" value="KH_TYPE_1"/>
    <property type="match status" value="1"/>
</dbReference>
<keyword evidence="1" id="KW-0540">Nuclease</keyword>
<dbReference type="GO" id="GO:0016020">
    <property type="term" value="C:membrane"/>
    <property type="evidence" value="ECO:0007669"/>
    <property type="project" value="InterPro"/>
</dbReference>
<evidence type="ECO:0000256" key="1">
    <source>
        <dbReference type="ARBA" id="ARBA00022722"/>
    </source>
</evidence>
<dbReference type="SUPFAM" id="SSF56300">
    <property type="entry name" value="Metallo-dependent phosphatases"/>
    <property type="match status" value="1"/>
</dbReference>
<keyword evidence="6" id="KW-0175">Coiled coil</keyword>
<dbReference type="InterPro" id="IPR036612">
    <property type="entry name" value="KH_dom_type_1_sf"/>
</dbReference>
<dbReference type="PANTHER" id="PTHR36303">
    <property type="entry name" value="2',3'-CYCLIC-NUCLEOTIDE 2'-PHOSPHODIESTERASE"/>
    <property type="match status" value="1"/>
</dbReference>
<dbReference type="SUPFAM" id="SSF109604">
    <property type="entry name" value="HD-domain/PDEase-like"/>
    <property type="match status" value="1"/>
</dbReference>
<feature type="coiled-coil region" evidence="6">
    <location>
        <begin position="32"/>
        <end position="127"/>
    </location>
</feature>
<dbReference type="GO" id="GO:0003723">
    <property type="term" value="F:RNA binding"/>
    <property type="evidence" value="ECO:0007669"/>
    <property type="project" value="UniProtKB-UniRule"/>
</dbReference>
<dbReference type="SUPFAM" id="SSF54791">
    <property type="entry name" value="Eukaryotic type KH-domain (KH-domain type I)"/>
    <property type="match status" value="1"/>
</dbReference>
<dbReference type="CDD" id="cd22431">
    <property type="entry name" value="KH-I_RNaseY"/>
    <property type="match status" value="1"/>
</dbReference>
<dbReference type="Pfam" id="PF12072">
    <property type="entry name" value="RNase_Y_N"/>
    <property type="match status" value="1"/>
</dbReference>
<dbReference type="SMART" id="SM00322">
    <property type="entry name" value="KH"/>
    <property type="match status" value="1"/>
</dbReference>
<dbReference type="Pfam" id="PF00013">
    <property type="entry name" value="KH_1"/>
    <property type="match status" value="1"/>
</dbReference>
<sequence>MIVLVVAALFIGFGVGYFIRKSLAEAKISSAEEAAVQIVENAKKEAEALKKETVLEAKDEIHRIRAEAEKDTRERRNEIQRQERRLLQKEESLDKKLESLERKEEQVANKEKRIDETQQQIEMIYKNQVTELERISNLTMEDARSIILSNVEQEVRHETAQMIKDIEQQAKEEADKKSREIITLAIQRCAADHVAETTVSVVTLPNEEMKGRIIGREGRNIRALETLTGIDLIIDDTPEAVILSGFDPIRREIARTALEKLVADGRIHPARIEEMVEKSRKEVDERIREYGEQATFEVGVHGLHPDLIKILGRLKFRTSYGQNVLKHSMEVAYLAGLMAGELGEDVTLARRAGLLHDIGKALDHEVEGSHVEIGVELAKKYKEHPVVINSIASHHGDCEATSVIAMLVGAADALSAARPGARRETLETYIKRLEKLEEISESFEGVEKSYAIQAGREVRVMVQPEKIDDAEAFRLARDITKMIENELDYPGHIKVTVIRETHDEPRMIRPANFPPGTPGRGYTVVKGEGKELAIVNLQGRTFLPALDCPFRVADEIVDELRQDHKCILVDMHAEATSEKIAMGWHLDGRASLVVGPRDGILGMEREAVLRKFYTQLPVRFVVDDGKWHFHGVFVEIDEATGAATRIEKIRLMEDEWRME</sequence>
<protein>
    <recommendedName>
        <fullName evidence="7">HD domain-containing protein</fullName>
    </recommendedName>
</protein>
<reference evidence="8" key="2">
    <citation type="submission" date="2020-02" db="EMBL/GenBank/DDBJ databases">
        <authorList>
            <person name="Studholme D.J."/>
        </authorList>
    </citation>
    <scope>NUCLEOTIDE SEQUENCE</scope>
    <source>
        <strain evidence="8">00238/432</strain>
    </source>
</reference>
<name>A0A8J4SGY7_9STRA</name>
<dbReference type="InterPro" id="IPR006675">
    <property type="entry name" value="HDIG_dom"/>
</dbReference>
<dbReference type="CDD" id="cd06503">
    <property type="entry name" value="ATP-synt_Fo_b"/>
    <property type="match status" value="1"/>
</dbReference>
<accession>A0A8J4SGY7</accession>
<evidence type="ECO:0000256" key="3">
    <source>
        <dbReference type="ARBA" id="ARBA00022801"/>
    </source>
</evidence>
<feature type="domain" description="HD" evidence="7">
    <location>
        <begin position="324"/>
        <end position="417"/>
    </location>
</feature>
<dbReference type="EMBL" id="AOFI03000003">
    <property type="protein sequence ID" value="KAF4325619.1"/>
    <property type="molecule type" value="Genomic_DNA"/>
</dbReference>
<dbReference type="FunFam" id="1.10.3210.10:FF:000003">
    <property type="entry name" value="Ribonuclease Y"/>
    <property type="match status" value="1"/>
</dbReference>
<dbReference type="GO" id="GO:0006402">
    <property type="term" value="P:mRNA catabolic process"/>
    <property type="evidence" value="ECO:0007669"/>
    <property type="project" value="InterPro"/>
</dbReference>
<dbReference type="Pfam" id="PF01966">
    <property type="entry name" value="HD"/>
    <property type="match status" value="1"/>
</dbReference>
<dbReference type="Gene3D" id="3.30.1370.10">
    <property type="entry name" value="K Homology domain, type 1"/>
    <property type="match status" value="1"/>
</dbReference>
<dbReference type="InterPro" id="IPR006674">
    <property type="entry name" value="HD_domain"/>
</dbReference>
<dbReference type="FunFam" id="3.30.1370.10:FF:000006">
    <property type="entry name" value="Ribonuclease Y"/>
    <property type="match status" value="1"/>
</dbReference>
<dbReference type="InterPro" id="IPR022711">
    <property type="entry name" value="RNase_Y_N"/>
</dbReference>
<dbReference type="NCBIfam" id="TIGR00277">
    <property type="entry name" value="HDIG"/>
    <property type="match status" value="1"/>
</dbReference>
<evidence type="ECO:0000313" key="9">
    <source>
        <dbReference type="Proteomes" id="UP000702964"/>
    </source>
</evidence>
<dbReference type="SMART" id="SM00471">
    <property type="entry name" value="HDc"/>
    <property type="match status" value="1"/>
</dbReference>
<dbReference type="Proteomes" id="UP000702964">
    <property type="component" value="Unassembled WGS sequence"/>
</dbReference>
<dbReference type="InterPro" id="IPR004087">
    <property type="entry name" value="KH_dom"/>
</dbReference>
<reference evidence="8" key="1">
    <citation type="journal article" date="2015" name="Genom Data">
        <title>Draft genome sequences of Phytophthora kernoviae and Phytophthora ramorum lineage EU2 from Scotland.</title>
        <authorList>
            <person name="Sambles C."/>
            <person name="Schlenzig A."/>
            <person name="O'Neill P."/>
            <person name="Grant M."/>
            <person name="Studholme D.J."/>
        </authorList>
    </citation>
    <scope>NUCLEOTIDE SEQUENCE</scope>
    <source>
        <strain evidence="8">00238/432</strain>
    </source>
</reference>
<dbReference type="InterPro" id="IPR017705">
    <property type="entry name" value="Ribonuclease_Y"/>
</dbReference>
<dbReference type="InterPro" id="IPR005235">
    <property type="entry name" value="YmdB-like"/>
</dbReference>
<comment type="caution">
    <text evidence="8">The sequence shown here is derived from an EMBL/GenBank/DDBJ whole genome shotgun (WGS) entry which is preliminary data.</text>
</comment>
<dbReference type="GO" id="GO:0004113">
    <property type="term" value="F:2',3'-cyclic-nucleotide 3'-phosphodiesterase activity"/>
    <property type="evidence" value="ECO:0007669"/>
    <property type="project" value="TreeGrafter"/>
</dbReference>
<evidence type="ECO:0000256" key="5">
    <source>
        <dbReference type="PROSITE-ProRule" id="PRU00117"/>
    </source>
</evidence>
<dbReference type="HAMAP" id="MF_00335">
    <property type="entry name" value="RNase_Y"/>
    <property type="match status" value="1"/>
</dbReference>
<proteinExistence type="inferred from homology"/>
<dbReference type="InterPro" id="IPR004088">
    <property type="entry name" value="KH_dom_type_1"/>
</dbReference>
<evidence type="ECO:0000259" key="7">
    <source>
        <dbReference type="PROSITE" id="PS51831"/>
    </source>
</evidence>
<dbReference type="PROSITE" id="PS51831">
    <property type="entry name" value="HD"/>
    <property type="match status" value="1"/>
</dbReference>
<dbReference type="Gene3D" id="3.60.21.10">
    <property type="match status" value="2"/>
</dbReference>
<dbReference type="Gene3D" id="1.10.3210.10">
    <property type="entry name" value="Hypothetical protein af1432"/>
    <property type="match status" value="1"/>
</dbReference>
<keyword evidence="4 5" id="KW-0694">RNA-binding</keyword>
<dbReference type="CDD" id="cd00077">
    <property type="entry name" value="HDc"/>
    <property type="match status" value="1"/>
</dbReference>
<dbReference type="InterPro" id="IPR003607">
    <property type="entry name" value="HD/PDEase_dom"/>
</dbReference>
<keyword evidence="3" id="KW-0378">Hydrolase</keyword>
<keyword evidence="2" id="KW-0255">Endonuclease</keyword>
<dbReference type="GO" id="GO:0004519">
    <property type="term" value="F:endonuclease activity"/>
    <property type="evidence" value="ECO:0007669"/>
    <property type="project" value="UniProtKB-KW"/>
</dbReference>